<evidence type="ECO:0000256" key="2">
    <source>
        <dbReference type="ARBA" id="ARBA00022670"/>
    </source>
</evidence>
<dbReference type="InterPro" id="IPR000064">
    <property type="entry name" value="NLP_P60_dom"/>
</dbReference>
<dbReference type="Gene3D" id="3.90.1720.10">
    <property type="entry name" value="endopeptidase domain like (from Nostoc punctiforme)"/>
    <property type="match status" value="1"/>
</dbReference>
<sequence length="219" mass="24402">MKLSYSLKNLLKYFLCIFSLSLFSTQIVAQIIQYQTETIPTDSLVDFQANSTKVKQVIQIALDLAAQKIGYLYGSAEPSSGGMDCSGTIYYLLTKIGIKNVPRSSEGLYQWVKKSGYLYSVRTNNIDEFSHLSPGDLLFWSGTYQALNNPCATHVMLYLGKNKQGKHLMVGSSDGRTYNGKQVYGVSVFDFKLPANNTKSKFLGYSCIPNFTCPNLILD</sequence>
<comment type="similarity">
    <text evidence="1">Belongs to the peptidase C40 family.</text>
</comment>
<dbReference type="InterPro" id="IPR051202">
    <property type="entry name" value="Peptidase_C40"/>
</dbReference>
<dbReference type="GO" id="GO:0006508">
    <property type="term" value="P:proteolysis"/>
    <property type="evidence" value="ECO:0007669"/>
    <property type="project" value="UniProtKB-KW"/>
</dbReference>
<proteinExistence type="inferred from homology"/>
<dbReference type="Proteomes" id="UP000254794">
    <property type="component" value="Unassembled WGS sequence"/>
</dbReference>
<evidence type="ECO:0000313" key="8">
    <source>
        <dbReference type="Proteomes" id="UP000254794"/>
    </source>
</evidence>
<keyword evidence="8" id="KW-1185">Reference proteome</keyword>
<keyword evidence="3 7" id="KW-0378">Hydrolase</keyword>
<dbReference type="InterPro" id="IPR038765">
    <property type="entry name" value="Papain-like_cys_pep_sf"/>
</dbReference>
<organism evidence="7 8">
    <name type="scientific">Legionella busanensis</name>
    <dbReference type="NCBI Taxonomy" id="190655"/>
    <lineage>
        <taxon>Bacteria</taxon>
        <taxon>Pseudomonadati</taxon>
        <taxon>Pseudomonadota</taxon>
        <taxon>Gammaproteobacteria</taxon>
        <taxon>Legionellales</taxon>
        <taxon>Legionellaceae</taxon>
        <taxon>Legionella</taxon>
    </lineage>
</organism>
<evidence type="ECO:0000256" key="3">
    <source>
        <dbReference type="ARBA" id="ARBA00022801"/>
    </source>
</evidence>
<dbReference type="SUPFAM" id="SSF54001">
    <property type="entry name" value="Cysteine proteinases"/>
    <property type="match status" value="1"/>
</dbReference>
<evidence type="ECO:0000256" key="4">
    <source>
        <dbReference type="ARBA" id="ARBA00022807"/>
    </source>
</evidence>
<reference evidence="7 8" key="1">
    <citation type="submission" date="2018-06" db="EMBL/GenBank/DDBJ databases">
        <authorList>
            <consortium name="Pathogen Informatics"/>
            <person name="Doyle S."/>
        </authorList>
    </citation>
    <scope>NUCLEOTIDE SEQUENCE [LARGE SCALE GENOMIC DNA]</scope>
    <source>
        <strain evidence="7 8">NCTC13316</strain>
    </source>
</reference>
<protein>
    <submittedName>
        <fullName evidence="7">Probable endopeptidase YafL</fullName>
        <ecNumber evidence="7">3.4.-.-</ecNumber>
    </submittedName>
</protein>
<name>A0A378KDN0_9GAMM</name>
<feature type="chain" id="PRO_5017036321" evidence="5">
    <location>
        <begin position="30"/>
        <end position="219"/>
    </location>
</feature>
<feature type="domain" description="NlpC/P60" evidence="6">
    <location>
        <begin position="51"/>
        <end position="196"/>
    </location>
</feature>
<dbReference type="Pfam" id="PF00877">
    <property type="entry name" value="NLPC_P60"/>
    <property type="match status" value="1"/>
</dbReference>
<dbReference type="PROSITE" id="PS51935">
    <property type="entry name" value="NLPC_P60"/>
    <property type="match status" value="1"/>
</dbReference>
<gene>
    <name evidence="7" type="primary">yafL</name>
    <name evidence="7" type="ORF">NCTC13316_03201</name>
</gene>
<dbReference type="OrthoDB" id="9807055at2"/>
<accession>A0A378KDN0</accession>
<dbReference type="PANTHER" id="PTHR47053:SF1">
    <property type="entry name" value="MUREIN DD-ENDOPEPTIDASE MEPH-RELATED"/>
    <property type="match status" value="1"/>
</dbReference>
<keyword evidence="2" id="KW-0645">Protease</keyword>
<evidence type="ECO:0000256" key="1">
    <source>
        <dbReference type="ARBA" id="ARBA00007074"/>
    </source>
</evidence>
<dbReference type="EC" id="3.4.-.-" evidence="7"/>
<dbReference type="GO" id="GO:0008234">
    <property type="term" value="F:cysteine-type peptidase activity"/>
    <property type="evidence" value="ECO:0007669"/>
    <property type="project" value="UniProtKB-KW"/>
</dbReference>
<dbReference type="PANTHER" id="PTHR47053">
    <property type="entry name" value="MUREIN DD-ENDOPEPTIDASE MEPH-RELATED"/>
    <property type="match status" value="1"/>
</dbReference>
<keyword evidence="5" id="KW-0732">Signal</keyword>
<feature type="signal peptide" evidence="5">
    <location>
        <begin position="1"/>
        <end position="29"/>
    </location>
</feature>
<evidence type="ECO:0000259" key="6">
    <source>
        <dbReference type="PROSITE" id="PS51935"/>
    </source>
</evidence>
<dbReference type="RefSeq" id="WP_115332729.1">
    <property type="nucleotide sequence ID" value="NZ_CAAAHP010000010.1"/>
</dbReference>
<dbReference type="EMBL" id="UGOD01000003">
    <property type="protein sequence ID" value="STX81332.1"/>
    <property type="molecule type" value="Genomic_DNA"/>
</dbReference>
<evidence type="ECO:0000256" key="5">
    <source>
        <dbReference type="SAM" id="SignalP"/>
    </source>
</evidence>
<evidence type="ECO:0000313" key="7">
    <source>
        <dbReference type="EMBL" id="STX81332.1"/>
    </source>
</evidence>
<dbReference type="AlphaFoldDB" id="A0A378KDN0"/>
<keyword evidence="4" id="KW-0788">Thiol protease</keyword>